<dbReference type="EMBL" id="AP026818">
    <property type="protein sequence ID" value="BDR81062.1"/>
    <property type="molecule type" value="Genomic_DNA"/>
</dbReference>
<reference evidence="1 2" key="1">
    <citation type="submission" date="2022-09" db="EMBL/GenBank/DDBJ databases">
        <title>complete genome sequences of Clostridium tetani str. KHSU-234311-028 isolated from soil.</title>
        <authorList>
            <person name="Sekizuka T."/>
            <person name="Shitada C."/>
            <person name="Takahashi M."/>
            <person name="Kuroda M."/>
        </authorList>
    </citation>
    <scope>NUCLEOTIDE SEQUENCE [LARGE SCALE GENOMIC DNA]</scope>
    <source>
        <strain evidence="1 2">KHSU-234311-028</strain>
    </source>
</reference>
<sequence length="69" mass="8035">MEDIKLTVTQEKRQETIEKILRLVEVEFEGIEVTAIFTKVLLQEAIRTVEDRAMLAPLDVINHTLNNRE</sequence>
<evidence type="ECO:0000313" key="1">
    <source>
        <dbReference type="EMBL" id="BDR81062.1"/>
    </source>
</evidence>
<protein>
    <recommendedName>
        <fullName evidence="3">DUF2922 domain-containing protein</fullName>
    </recommendedName>
</protein>
<dbReference type="AlphaFoldDB" id="A0ABC8EG02"/>
<dbReference type="Proteomes" id="UP001321763">
    <property type="component" value="Chromosome"/>
</dbReference>
<dbReference type="RefSeq" id="WP_317725021.1">
    <property type="nucleotide sequence ID" value="NZ_AP026818.1"/>
</dbReference>
<name>A0ABC8EG02_CLOTA</name>
<evidence type="ECO:0008006" key="3">
    <source>
        <dbReference type="Google" id="ProtNLM"/>
    </source>
</evidence>
<organism evidence="1 2">
    <name type="scientific">Clostridium tetani</name>
    <dbReference type="NCBI Taxonomy" id="1513"/>
    <lineage>
        <taxon>Bacteria</taxon>
        <taxon>Bacillati</taxon>
        <taxon>Bacillota</taxon>
        <taxon>Clostridia</taxon>
        <taxon>Eubacteriales</taxon>
        <taxon>Clostridiaceae</taxon>
        <taxon>Clostridium</taxon>
    </lineage>
</organism>
<gene>
    <name evidence="1" type="ORF">K234311028_13080</name>
</gene>
<evidence type="ECO:0000313" key="2">
    <source>
        <dbReference type="Proteomes" id="UP001321763"/>
    </source>
</evidence>
<proteinExistence type="predicted"/>
<accession>A0ABC8EG02</accession>